<dbReference type="AlphaFoldDB" id="A0A5B0W0U7"/>
<organism evidence="2 3">
    <name type="scientific">Rhizobium tropici</name>
    <dbReference type="NCBI Taxonomy" id="398"/>
    <lineage>
        <taxon>Bacteria</taxon>
        <taxon>Pseudomonadati</taxon>
        <taxon>Pseudomonadota</taxon>
        <taxon>Alphaproteobacteria</taxon>
        <taxon>Hyphomicrobiales</taxon>
        <taxon>Rhizobiaceae</taxon>
        <taxon>Rhizobium/Agrobacterium group</taxon>
        <taxon>Rhizobium</taxon>
    </lineage>
</organism>
<proteinExistence type="predicted"/>
<evidence type="ECO:0000259" key="1">
    <source>
        <dbReference type="PROSITE" id="PS51118"/>
    </source>
</evidence>
<dbReference type="Proteomes" id="UP000323608">
    <property type="component" value="Unassembled WGS sequence"/>
</dbReference>
<dbReference type="OrthoDB" id="9800350at2"/>
<dbReference type="InterPro" id="IPR036388">
    <property type="entry name" value="WH-like_DNA-bd_sf"/>
</dbReference>
<dbReference type="PROSITE" id="PS51118">
    <property type="entry name" value="HTH_HXLR"/>
    <property type="match status" value="1"/>
</dbReference>
<reference evidence="2 3" key="1">
    <citation type="submission" date="2019-07" db="EMBL/GenBank/DDBJ databases">
        <title>The Draft Genome Sequence of Rhizobium tropici SARCC-755 Associated with Superior Nodulation on Pigeonpea (Cajanus cajan (L.) Millsp.).</title>
        <authorList>
            <person name="Bopape F.L."/>
            <person name="Hassen A.I."/>
            <person name="Swanevelder Z.H."/>
            <person name="Gwata E.T."/>
        </authorList>
    </citation>
    <scope>NUCLEOTIDE SEQUENCE [LARGE SCALE GENOMIC DNA]</scope>
    <source>
        <strain evidence="2 3">SARCC-755</strain>
    </source>
</reference>
<comment type="caution">
    <text evidence="2">The sequence shown here is derived from an EMBL/GenBank/DDBJ whole genome shotgun (WGS) entry which is preliminary data.</text>
</comment>
<protein>
    <submittedName>
        <fullName evidence="2">Helix-turn-helix transcriptional regulator</fullName>
    </submittedName>
</protein>
<dbReference type="InterPro" id="IPR036390">
    <property type="entry name" value="WH_DNA-bd_sf"/>
</dbReference>
<evidence type="ECO:0000313" key="2">
    <source>
        <dbReference type="EMBL" id="KAA1180198.1"/>
    </source>
</evidence>
<accession>A0A5B0W0U7</accession>
<dbReference type="EMBL" id="VNIP01000008">
    <property type="protein sequence ID" value="KAA1180198.1"/>
    <property type="molecule type" value="Genomic_DNA"/>
</dbReference>
<sequence length="39" mass="4358">MPETGLISRTVYAGVPPHVEYRVTKEGDSLRPLIEFAEV</sequence>
<dbReference type="SUPFAM" id="SSF46785">
    <property type="entry name" value="Winged helix' DNA-binding domain"/>
    <property type="match status" value="1"/>
</dbReference>
<dbReference type="Pfam" id="PF01638">
    <property type="entry name" value="HxlR"/>
    <property type="match status" value="1"/>
</dbReference>
<gene>
    <name evidence="2" type="ORF">FP026_15240</name>
</gene>
<evidence type="ECO:0000313" key="3">
    <source>
        <dbReference type="Proteomes" id="UP000323608"/>
    </source>
</evidence>
<dbReference type="Gene3D" id="1.10.10.10">
    <property type="entry name" value="Winged helix-like DNA-binding domain superfamily/Winged helix DNA-binding domain"/>
    <property type="match status" value="1"/>
</dbReference>
<feature type="domain" description="HTH hxlR-type" evidence="1">
    <location>
        <begin position="1"/>
        <end position="39"/>
    </location>
</feature>
<name>A0A5B0W0U7_RHITR</name>
<dbReference type="RefSeq" id="WP_149635454.1">
    <property type="nucleotide sequence ID" value="NZ_VNIP01000008.1"/>
</dbReference>
<dbReference type="InterPro" id="IPR002577">
    <property type="entry name" value="HTH_HxlR"/>
</dbReference>